<reference evidence="4 5" key="1">
    <citation type="submission" date="2021-06" db="EMBL/GenBank/DDBJ databases">
        <title>Bacillus sp. RD4P76, an endophyte from a halophyte.</title>
        <authorList>
            <person name="Sun J.-Q."/>
        </authorList>
    </citation>
    <scope>NUCLEOTIDE SEQUENCE [LARGE SCALE GENOMIC DNA]</scope>
    <source>
        <strain evidence="4 5">CGMCC 1.15917</strain>
    </source>
</reference>
<organism evidence="4 5">
    <name type="scientific">Evansella tamaricis</name>
    <dbReference type="NCBI Taxonomy" id="2069301"/>
    <lineage>
        <taxon>Bacteria</taxon>
        <taxon>Bacillati</taxon>
        <taxon>Bacillota</taxon>
        <taxon>Bacilli</taxon>
        <taxon>Bacillales</taxon>
        <taxon>Bacillaceae</taxon>
        <taxon>Evansella</taxon>
    </lineage>
</organism>
<protein>
    <submittedName>
        <fullName evidence="4">DUF4097 domain-containing protein</fullName>
    </submittedName>
</protein>
<dbReference type="PANTHER" id="PTHR33885">
    <property type="entry name" value="PHAGE SHOCK PROTEIN C"/>
    <property type="match status" value="1"/>
</dbReference>
<keyword evidence="5" id="KW-1185">Reference proteome</keyword>
<gene>
    <name evidence="4" type="ORF">KS419_13690</name>
</gene>
<dbReference type="InterPro" id="IPR052027">
    <property type="entry name" value="PspC"/>
</dbReference>
<dbReference type="PANTHER" id="PTHR33885:SF4">
    <property type="entry name" value="LMO2487 PROTEIN"/>
    <property type="match status" value="1"/>
</dbReference>
<dbReference type="InterPro" id="IPR016599">
    <property type="entry name" value="UCP012569"/>
</dbReference>
<dbReference type="InterPro" id="IPR025164">
    <property type="entry name" value="Toastrack_DUF4097"/>
</dbReference>
<dbReference type="Pfam" id="PF13349">
    <property type="entry name" value="DUF4097"/>
    <property type="match status" value="1"/>
</dbReference>
<dbReference type="EMBL" id="JAHQCS010000110">
    <property type="protein sequence ID" value="MBU9712778.1"/>
    <property type="molecule type" value="Genomic_DNA"/>
</dbReference>
<dbReference type="RefSeq" id="WP_217066952.1">
    <property type="nucleotide sequence ID" value="NZ_JAHQCS010000110.1"/>
</dbReference>
<evidence type="ECO:0000313" key="4">
    <source>
        <dbReference type="EMBL" id="MBU9712778.1"/>
    </source>
</evidence>
<dbReference type="PIRSF" id="PIRSF012569">
    <property type="entry name" value="UCP012569"/>
    <property type="match status" value="1"/>
</dbReference>
<dbReference type="Pfam" id="PF22746">
    <property type="entry name" value="SHOCT-like_DUF2089-C"/>
    <property type="match status" value="1"/>
</dbReference>
<evidence type="ECO:0000259" key="2">
    <source>
        <dbReference type="Pfam" id="PF13349"/>
    </source>
</evidence>
<evidence type="ECO:0000256" key="1">
    <source>
        <dbReference type="SAM" id="MobiDB-lite"/>
    </source>
</evidence>
<evidence type="ECO:0000259" key="3">
    <source>
        <dbReference type="Pfam" id="PF22746"/>
    </source>
</evidence>
<sequence>MQEERKMILKMIEDGKITAEEGLQLLNALKNESGKASQTEEQSQHENTERSVSRDVDWESGSDYRKTERKVSSFATRFSEFIEDAVQKIKEFDLDFNFGSSVEIQHVFQHRNALIKDVDISVENGSITFQPWDENDIRIECGVKVYKVRDTDEARKYFLDEVLFDTANGRMRFESRKKTMKVNAVVYVPRKDLEKIKLYTFNGKISGENVAFDKFEAQTVNGRIGFEELEGKVVRLETVNGTISVSKLISDNCDAKTVNGTIAISSAKGELEAETLNGTIHYTLLEPANSRAYMKTTTGSVTVHVPDGVKTEGEVKSTVGGINCDLPQLTVIDETKEFGNKKMSFLSNKNGEYSFYVEAEATTGSITVRN</sequence>
<comment type="caution">
    <text evidence="4">The sequence shown here is derived from an EMBL/GenBank/DDBJ whole genome shotgun (WGS) entry which is preliminary data.</text>
</comment>
<feature type="domain" description="YvlB/LiaX N-terminal" evidence="3">
    <location>
        <begin position="3"/>
        <end position="33"/>
    </location>
</feature>
<evidence type="ECO:0000313" key="5">
    <source>
        <dbReference type="Proteomes" id="UP000784880"/>
    </source>
</evidence>
<dbReference type="Proteomes" id="UP000784880">
    <property type="component" value="Unassembled WGS sequence"/>
</dbReference>
<dbReference type="InterPro" id="IPR053959">
    <property type="entry name" value="YvlB/LiaX_N"/>
</dbReference>
<proteinExistence type="predicted"/>
<feature type="domain" description="DUF4097" evidence="2">
    <location>
        <begin position="115"/>
        <end position="368"/>
    </location>
</feature>
<name>A0ABS6JKD2_9BACI</name>
<feature type="compositionally biased region" description="Basic and acidic residues" evidence="1">
    <location>
        <begin position="42"/>
        <end position="59"/>
    </location>
</feature>
<feature type="region of interest" description="Disordered" evidence="1">
    <location>
        <begin position="28"/>
        <end position="59"/>
    </location>
</feature>
<accession>A0ABS6JKD2</accession>